<evidence type="ECO:0000256" key="1">
    <source>
        <dbReference type="SAM" id="MobiDB-lite"/>
    </source>
</evidence>
<dbReference type="EMBL" id="AGNK02003421">
    <property type="status" value="NOT_ANNOTATED_CDS"/>
    <property type="molecule type" value="Genomic_DNA"/>
</dbReference>
<dbReference type="Gramene" id="KQL08186">
    <property type="protein sequence ID" value="KQL08186"/>
    <property type="gene ID" value="SETIT_005371mg"/>
</dbReference>
<protein>
    <submittedName>
        <fullName evidence="2">Uncharacterized protein</fullName>
    </submittedName>
</protein>
<keyword evidence="3" id="KW-1185">Reference proteome</keyword>
<reference evidence="2" key="2">
    <citation type="submission" date="2018-08" db="UniProtKB">
        <authorList>
            <consortium name="EnsemblPlants"/>
        </authorList>
    </citation>
    <scope>IDENTIFICATION</scope>
    <source>
        <strain evidence="2">Yugu1</strain>
    </source>
</reference>
<reference evidence="3" key="1">
    <citation type="journal article" date="2012" name="Nat. Biotechnol.">
        <title>Reference genome sequence of the model plant Setaria.</title>
        <authorList>
            <person name="Bennetzen J.L."/>
            <person name="Schmutz J."/>
            <person name="Wang H."/>
            <person name="Percifield R."/>
            <person name="Hawkins J."/>
            <person name="Pontaroli A.C."/>
            <person name="Estep M."/>
            <person name="Feng L."/>
            <person name="Vaughn J.N."/>
            <person name="Grimwood J."/>
            <person name="Jenkins J."/>
            <person name="Barry K."/>
            <person name="Lindquist E."/>
            <person name="Hellsten U."/>
            <person name="Deshpande S."/>
            <person name="Wang X."/>
            <person name="Wu X."/>
            <person name="Mitros T."/>
            <person name="Triplett J."/>
            <person name="Yang X."/>
            <person name="Ye C.Y."/>
            <person name="Mauro-Herrera M."/>
            <person name="Wang L."/>
            <person name="Li P."/>
            <person name="Sharma M."/>
            <person name="Sharma R."/>
            <person name="Ronald P.C."/>
            <person name="Panaud O."/>
            <person name="Kellogg E.A."/>
            <person name="Brutnell T.P."/>
            <person name="Doust A.N."/>
            <person name="Tuskan G.A."/>
            <person name="Rokhsar D."/>
            <person name="Devos K.M."/>
        </authorList>
    </citation>
    <scope>NUCLEOTIDE SEQUENCE [LARGE SCALE GENOMIC DNA]</scope>
    <source>
        <strain evidence="3">cv. Yugu1</strain>
    </source>
</reference>
<name>K3XTW4_SETIT</name>
<organism evidence="2 3">
    <name type="scientific">Setaria italica</name>
    <name type="common">Foxtail millet</name>
    <name type="synonym">Panicum italicum</name>
    <dbReference type="NCBI Taxonomy" id="4555"/>
    <lineage>
        <taxon>Eukaryota</taxon>
        <taxon>Viridiplantae</taxon>
        <taxon>Streptophyta</taxon>
        <taxon>Embryophyta</taxon>
        <taxon>Tracheophyta</taxon>
        <taxon>Spermatophyta</taxon>
        <taxon>Magnoliopsida</taxon>
        <taxon>Liliopsida</taxon>
        <taxon>Poales</taxon>
        <taxon>Poaceae</taxon>
        <taxon>PACMAD clade</taxon>
        <taxon>Panicoideae</taxon>
        <taxon>Panicodae</taxon>
        <taxon>Paniceae</taxon>
        <taxon>Cenchrinae</taxon>
        <taxon>Setaria</taxon>
    </lineage>
</organism>
<evidence type="ECO:0000313" key="3">
    <source>
        <dbReference type="Proteomes" id="UP000004995"/>
    </source>
</evidence>
<dbReference type="HOGENOM" id="CLU_3280485_0_0_1"/>
<evidence type="ECO:0000313" key="2">
    <source>
        <dbReference type="EnsemblPlants" id="KQL08186"/>
    </source>
</evidence>
<dbReference type="Proteomes" id="UP000004995">
    <property type="component" value="Unassembled WGS sequence"/>
</dbReference>
<dbReference type="AlphaFoldDB" id="K3XTW4"/>
<dbReference type="InParanoid" id="K3XTW4"/>
<accession>K3XTW4</accession>
<sequence>MSKHDQALSNLRENSNKFKHNSICLPEIITHQRHTIGKRSP</sequence>
<feature type="region of interest" description="Disordered" evidence="1">
    <location>
        <begin position="1"/>
        <end position="22"/>
    </location>
</feature>
<proteinExistence type="predicted"/>
<dbReference type="EnsemblPlants" id="KQL08186">
    <property type="protein sequence ID" value="KQL08186"/>
    <property type="gene ID" value="SETIT_005371mg"/>
</dbReference>